<comment type="similarity">
    <text evidence="2 10">Belongs to the disproportionating enzyme family.</text>
</comment>
<evidence type="ECO:0000256" key="5">
    <source>
        <dbReference type="ARBA" id="ARBA00022676"/>
    </source>
</evidence>
<evidence type="ECO:0000313" key="11">
    <source>
        <dbReference type="EMBL" id="HEA17964.1"/>
    </source>
</evidence>
<name>A0A7V1GFT7_9GAMM</name>
<keyword evidence="5 10" id="KW-0328">Glycosyltransferase</keyword>
<dbReference type="PANTHER" id="PTHR32438:SF5">
    <property type="entry name" value="4-ALPHA-GLUCANOTRANSFERASE DPE1, CHLOROPLASTIC_AMYLOPLASTIC"/>
    <property type="match status" value="1"/>
</dbReference>
<proteinExistence type="inferred from homology"/>
<evidence type="ECO:0000256" key="8">
    <source>
        <dbReference type="ARBA" id="ARBA00031423"/>
    </source>
</evidence>
<accession>A0A7V1GFT7</accession>
<reference evidence="11" key="1">
    <citation type="journal article" date="2020" name="mSystems">
        <title>Genome- and Community-Level Interaction Insights into Carbon Utilization and Element Cycling Functions of Hydrothermarchaeota in Hydrothermal Sediment.</title>
        <authorList>
            <person name="Zhou Z."/>
            <person name="Liu Y."/>
            <person name="Xu W."/>
            <person name="Pan J."/>
            <person name="Luo Z.H."/>
            <person name="Li M."/>
        </authorList>
    </citation>
    <scope>NUCLEOTIDE SEQUENCE [LARGE SCALE GENOMIC DNA]</scope>
    <source>
        <strain evidence="11">HyVt-346</strain>
    </source>
</reference>
<comment type="caution">
    <text evidence="11">The sequence shown here is derived from an EMBL/GenBank/DDBJ whole genome shotgun (WGS) entry which is preliminary data.</text>
</comment>
<keyword evidence="6 10" id="KW-0808">Transferase</keyword>
<evidence type="ECO:0000256" key="1">
    <source>
        <dbReference type="ARBA" id="ARBA00000439"/>
    </source>
</evidence>
<gene>
    <name evidence="11" type="primary">malQ</name>
    <name evidence="11" type="ORF">ENH88_16265</name>
</gene>
<dbReference type="EC" id="2.4.1.25" evidence="3 10"/>
<dbReference type="EMBL" id="DRGM01000167">
    <property type="protein sequence ID" value="HEA17964.1"/>
    <property type="molecule type" value="Genomic_DNA"/>
</dbReference>
<dbReference type="RefSeq" id="WP_304183759.1">
    <property type="nucleotide sequence ID" value="NZ_DRGM01000167.1"/>
</dbReference>
<dbReference type="AlphaFoldDB" id="A0A7V1GFT7"/>
<comment type="catalytic activity">
    <reaction evidence="1 10">
        <text>Transfers a segment of a (1-&gt;4)-alpha-D-glucan to a new position in an acceptor, which may be glucose or a (1-&gt;4)-alpha-D-glucan.</text>
        <dbReference type="EC" id="2.4.1.25"/>
    </reaction>
</comment>
<evidence type="ECO:0000256" key="3">
    <source>
        <dbReference type="ARBA" id="ARBA00012560"/>
    </source>
</evidence>
<evidence type="ECO:0000256" key="9">
    <source>
        <dbReference type="ARBA" id="ARBA00031501"/>
    </source>
</evidence>
<dbReference type="SUPFAM" id="SSF51445">
    <property type="entry name" value="(Trans)glycosidases"/>
    <property type="match status" value="1"/>
</dbReference>
<evidence type="ECO:0000256" key="2">
    <source>
        <dbReference type="ARBA" id="ARBA00005684"/>
    </source>
</evidence>
<protein>
    <recommendedName>
        <fullName evidence="4 10">4-alpha-glucanotransferase</fullName>
        <ecNumber evidence="3 10">2.4.1.25</ecNumber>
    </recommendedName>
    <alternativeName>
        <fullName evidence="8 10">Amylomaltase</fullName>
    </alternativeName>
    <alternativeName>
        <fullName evidence="9 10">Disproportionating enzyme</fullName>
    </alternativeName>
</protein>
<sequence length="665" mass="75267">MESLSQLFYLHGIGYEYTKYNGEHVVFSNATRSAALSCCGVDVTDPAQIDHLNILLDANKWLQLVPSCSLVCAEQPAVKVRVDKRMLAQQCTVSFAAVDLPSVTHSLAELHCCGDYVFNEITYLELVFPLPTLPIGYLDANVQVADTTQQTQLWVTPKHCYQVADKKQSGLSIQLYSLKNKAELGVGDFADLLALVQQAAQHKLDYILLNPLHLLFCQQPERASPYSPNSRALLNPLYIAIDLCADSTHNLALEHYLQSAVATEFKQRTHDLHYIDYSAVNQFKYAAFKLLYQHFKNHGSEQRKQHFGDFCQQHEATLSTLKVNDTEFANYLQWQAHVQLKQCQTSAREHGMSIGLINDLAVGCAGDGSEFLNQQSLFTDSAYIGAPPDPWAEQGQNWGLPALNPIKLSDNNFSYYKALIHANMENVGGLRIDHVMAIRRLWWCFDNQQQQDGCYVYYPFEYLLAILTIESHLNQCIVIGEDLGVVPPELKTALADKAIFSNSLFYFEKDFQGEFLTVQSFPGQSLLMVANHDVPPFFGWWQGRDLTLKHEYKLLDELQLTQLQAERKIEKQRLLRFLSSCAEHSFSLHSAAEDVYQAVILGLARAPARLFTIQLDDLDQQTLPVNIPGTDQEYPNWRRVLTHSSEHILTRHSAFLSAINSIRTN</sequence>
<evidence type="ECO:0000256" key="4">
    <source>
        <dbReference type="ARBA" id="ARBA00020295"/>
    </source>
</evidence>
<dbReference type="GO" id="GO:0005975">
    <property type="term" value="P:carbohydrate metabolic process"/>
    <property type="evidence" value="ECO:0007669"/>
    <property type="project" value="InterPro"/>
</dbReference>
<dbReference type="Pfam" id="PF02446">
    <property type="entry name" value="Glyco_hydro_77"/>
    <property type="match status" value="2"/>
</dbReference>
<evidence type="ECO:0000256" key="7">
    <source>
        <dbReference type="ARBA" id="ARBA00023277"/>
    </source>
</evidence>
<keyword evidence="7 10" id="KW-0119">Carbohydrate metabolism</keyword>
<dbReference type="InterPro" id="IPR003385">
    <property type="entry name" value="Glyco_hydro_77"/>
</dbReference>
<dbReference type="GO" id="GO:0004134">
    <property type="term" value="F:4-alpha-glucanotransferase activity"/>
    <property type="evidence" value="ECO:0007669"/>
    <property type="project" value="UniProtKB-EC"/>
</dbReference>
<evidence type="ECO:0000256" key="10">
    <source>
        <dbReference type="RuleBase" id="RU361207"/>
    </source>
</evidence>
<dbReference type="Gene3D" id="3.20.20.80">
    <property type="entry name" value="Glycosidases"/>
    <property type="match status" value="2"/>
</dbReference>
<organism evidence="11">
    <name type="scientific">Pseudoalteromonas prydzensis</name>
    <dbReference type="NCBI Taxonomy" id="182141"/>
    <lineage>
        <taxon>Bacteria</taxon>
        <taxon>Pseudomonadati</taxon>
        <taxon>Pseudomonadota</taxon>
        <taxon>Gammaproteobacteria</taxon>
        <taxon>Alteromonadales</taxon>
        <taxon>Pseudoalteromonadaceae</taxon>
        <taxon>Pseudoalteromonas</taxon>
    </lineage>
</organism>
<dbReference type="NCBIfam" id="TIGR00217">
    <property type="entry name" value="malQ"/>
    <property type="match status" value="1"/>
</dbReference>
<dbReference type="PANTHER" id="PTHR32438">
    <property type="entry name" value="4-ALPHA-GLUCANOTRANSFERASE DPE1, CHLOROPLASTIC/AMYLOPLASTIC"/>
    <property type="match status" value="1"/>
</dbReference>
<dbReference type="InterPro" id="IPR017853">
    <property type="entry name" value="GH"/>
</dbReference>
<evidence type="ECO:0000256" key="6">
    <source>
        <dbReference type="ARBA" id="ARBA00022679"/>
    </source>
</evidence>
<dbReference type="Proteomes" id="UP000886188">
    <property type="component" value="Unassembled WGS sequence"/>
</dbReference>